<sequence length="72" mass="8271">MVVTANDGTHLHFLAYRQLITSAINIVRSNKIANTEVITWRTEESESPGPNFTKLFSLQGQYFYKLSDCYLK</sequence>
<dbReference type="Proteomes" id="UP000019197">
    <property type="component" value="Unassembled WGS sequence"/>
</dbReference>
<comment type="caution">
    <text evidence="1">The sequence shown here is derived from an EMBL/GenBank/DDBJ whole genome shotgun (WGS) entry which is preliminary data.</text>
</comment>
<gene>
    <name evidence="1" type="ORF">XCR1_2650037</name>
</gene>
<proteinExistence type="predicted"/>
<accession>W1J7H4</accession>
<dbReference type="AlphaFoldDB" id="W1J7H4"/>
<reference evidence="1 2" key="1">
    <citation type="submission" date="2013-11" db="EMBL/GenBank/DDBJ databases">
        <title>Draft genome sequence and annotation of the entomopathogenic bacterium, Xenorhabdus cabanillasi strain JM26.</title>
        <authorList>
            <person name="Gualtieri M."/>
            <person name="Ogier J.C."/>
            <person name="Pages S."/>
            <person name="Givaudan A."/>
            <person name="Gaudriault S."/>
        </authorList>
    </citation>
    <scope>NUCLEOTIDE SEQUENCE [LARGE SCALE GENOMIC DNA]</scope>
    <source>
        <strain evidence="1 2">JM26</strain>
    </source>
</reference>
<dbReference type="EMBL" id="CBXE010000185">
    <property type="protein sequence ID" value="CDL85958.1"/>
    <property type="molecule type" value="Genomic_DNA"/>
</dbReference>
<evidence type="ECO:0000313" key="2">
    <source>
        <dbReference type="Proteomes" id="UP000019197"/>
    </source>
</evidence>
<evidence type="ECO:0000313" key="1">
    <source>
        <dbReference type="EMBL" id="CDL85958.1"/>
    </source>
</evidence>
<organism evidence="1 2">
    <name type="scientific">Xenorhabdus cabanillasii JM26</name>
    <dbReference type="NCBI Taxonomy" id="1427517"/>
    <lineage>
        <taxon>Bacteria</taxon>
        <taxon>Pseudomonadati</taxon>
        <taxon>Pseudomonadota</taxon>
        <taxon>Gammaproteobacteria</taxon>
        <taxon>Enterobacterales</taxon>
        <taxon>Morganellaceae</taxon>
        <taxon>Xenorhabdus</taxon>
    </lineage>
</organism>
<name>W1J7H4_9GAMM</name>
<protein>
    <submittedName>
        <fullName evidence="1">Uncharacterized protein</fullName>
    </submittedName>
</protein>